<name>A0ABY7DE73_9BASI</name>
<reference evidence="1" key="1">
    <citation type="submission" date="2022-10" db="EMBL/GenBank/DDBJ databases">
        <title>Puccinia triticina Genome sequencing and assembly.</title>
        <authorList>
            <person name="Li C."/>
        </authorList>
    </citation>
    <scope>NUCLEOTIDE SEQUENCE</scope>
    <source>
        <strain evidence="1">Pt15</strain>
    </source>
</reference>
<dbReference type="EMBL" id="CP110438">
    <property type="protein sequence ID" value="WAQ93312.1"/>
    <property type="molecule type" value="Genomic_DNA"/>
</dbReference>
<proteinExistence type="predicted"/>
<protein>
    <submittedName>
        <fullName evidence="1">Uncharacterized protein</fullName>
    </submittedName>
</protein>
<evidence type="ECO:0000313" key="2">
    <source>
        <dbReference type="Proteomes" id="UP001164743"/>
    </source>
</evidence>
<gene>
    <name evidence="1" type="ORF">PtA15_18A372</name>
</gene>
<dbReference type="PANTHER" id="PTHR33069:SF3">
    <property type="entry name" value="DYNEIN HEAVY CHAIN TAIL DOMAIN-CONTAINING PROTEIN"/>
    <property type="match status" value="1"/>
</dbReference>
<organism evidence="1 2">
    <name type="scientific">Puccinia triticina</name>
    <dbReference type="NCBI Taxonomy" id="208348"/>
    <lineage>
        <taxon>Eukaryota</taxon>
        <taxon>Fungi</taxon>
        <taxon>Dikarya</taxon>
        <taxon>Basidiomycota</taxon>
        <taxon>Pucciniomycotina</taxon>
        <taxon>Pucciniomycetes</taxon>
        <taxon>Pucciniales</taxon>
        <taxon>Pucciniaceae</taxon>
        <taxon>Puccinia</taxon>
    </lineage>
</organism>
<dbReference type="GeneID" id="77805799"/>
<sequence length="420" mass="47278">MAESLGQPSSKSQEQEIYERDTSLYKGYLVDCEFERLQRKYHWETADLAHQTDIEHALSSLAIDRVKAQEGFANHLQFILLPQLLGQICSLSIVLELPSLLDEPESNLNLVLKLQKDLDCSLNQIQCVIAALCPKATFLPKRADDHHLKGFKSYRLNRVKMSLPMLAWDMCDIFESANELIQKTELSSVPSLAGCDADSLQRRFFGCIVRAGKAIQRMTARFKLSDLAIAQDLWETARGSIENDLQFVIRTLNRPSYSTTVENQSQQAAEFGVIIQLTKLMLPILKLSRMFLDKLSNRGLANERLPMFAEICSDQIDTLANSAGDVARDLRCLVQKLCFADGPAEGVTSDDLTSLAKSLKSRFESPLLLVLMYFVPLIPDPDGLNVPQKHYTRWCATWNNMMALATHNFTRVAESFVGIP</sequence>
<dbReference type="PANTHER" id="PTHR33069">
    <property type="entry name" value="CHROMOSOME 7, WHOLE GENOME SHOTGUN SEQUENCE-RELATED"/>
    <property type="match status" value="1"/>
</dbReference>
<accession>A0ABY7DE73</accession>
<dbReference type="Proteomes" id="UP001164743">
    <property type="component" value="Chromosome 18A"/>
</dbReference>
<keyword evidence="2" id="KW-1185">Reference proteome</keyword>
<evidence type="ECO:0000313" key="1">
    <source>
        <dbReference type="EMBL" id="WAQ93312.1"/>
    </source>
</evidence>
<dbReference type="RefSeq" id="XP_053028867.1">
    <property type="nucleotide sequence ID" value="XM_053164904.1"/>
</dbReference>